<dbReference type="RefSeq" id="WP_345014315.1">
    <property type="nucleotide sequence ID" value="NZ_BAABFC010000022.1"/>
</dbReference>
<dbReference type="Proteomes" id="UP001501321">
    <property type="component" value="Unassembled WGS sequence"/>
</dbReference>
<dbReference type="SUPFAM" id="SSF54637">
    <property type="entry name" value="Thioesterase/thiol ester dehydrase-isomerase"/>
    <property type="match status" value="1"/>
</dbReference>
<evidence type="ECO:0000313" key="5">
    <source>
        <dbReference type="EMBL" id="GAA4502927.1"/>
    </source>
</evidence>
<gene>
    <name evidence="5" type="primary">yciA</name>
    <name evidence="5" type="ORF">GCM10023095_28470</name>
</gene>
<dbReference type="PANTHER" id="PTHR11049:SF5">
    <property type="entry name" value="ACYL-COA THIOESTER HYDROLASE YCIA"/>
    <property type="match status" value="1"/>
</dbReference>
<dbReference type="Gene3D" id="3.10.129.10">
    <property type="entry name" value="Hotdog Thioesterase"/>
    <property type="match status" value="1"/>
</dbReference>
<dbReference type="InterPro" id="IPR040170">
    <property type="entry name" value="Cytosol_ACT"/>
</dbReference>
<dbReference type="Pfam" id="PF03061">
    <property type="entry name" value="4HBT"/>
    <property type="match status" value="1"/>
</dbReference>
<evidence type="ECO:0000259" key="4">
    <source>
        <dbReference type="PROSITE" id="PS51770"/>
    </source>
</evidence>
<accession>A0ABP8QL96</accession>
<keyword evidence="6" id="KW-1185">Reference proteome</keyword>
<dbReference type="InterPro" id="IPR029069">
    <property type="entry name" value="HotDog_dom_sf"/>
</dbReference>
<evidence type="ECO:0000256" key="3">
    <source>
        <dbReference type="PROSITE-ProRule" id="PRU01106"/>
    </source>
</evidence>
<dbReference type="PANTHER" id="PTHR11049">
    <property type="entry name" value="ACYL COENZYME A THIOESTER HYDROLASE"/>
    <property type="match status" value="1"/>
</dbReference>
<protein>
    <submittedName>
        <fullName evidence="5">Acyl-CoA thioester hydrolase YciA</fullName>
    </submittedName>
</protein>
<comment type="similarity">
    <text evidence="1">Belongs to the acyl coenzyme A hydrolase family.</text>
</comment>
<reference evidence="6" key="1">
    <citation type="journal article" date="2019" name="Int. J. Syst. Evol. Microbiol.">
        <title>The Global Catalogue of Microorganisms (GCM) 10K type strain sequencing project: providing services to taxonomists for standard genome sequencing and annotation.</title>
        <authorList>
            <consortium name="The Broad Institute Genomics Platform"/>
            <consortium name="The Broad Institute Genome Sequencing Center for Infectious Disease"/>
            <person name="Wu L."/>
            <person name="Ma J."/>
        </authorList>
    </citation>
    <scope>NUCLEOTIDE SEQUENCE [LARGE SCALE GENOMIC DNA]</scope>
    <source>
        <strain evidence="6">JCM 32226</strain>
    </source>
</reference>
<keyword evidence="2 3" id="KW-0378">Hydrolase</keyword>
<evidence type="ECO:0000256" key="1">
    <source>
        <dbReference type="ARBA" id="ARBA00010458"/>
    </source>
</evidence>
<organism evidence="5 6">
    <name type="scientific">Pseudaeromonas paramecii</name>
    <dbReference type="NCBI Taxonomy" id="2138166"/>
    <lineage>
        <taxon>Bacteria</taxon>
        <taxon>Pseudomonadati</taxon>
        <taxon>Pseudomonadota</taxon>
        <taxon>Gammaproteobacteria</taxon>
        <taxon>Aeromonadales</taxon>
        <taxon>Aeromonadaceae</taxon>
        <taxon>Pseudaeromonas</taxon>
    </lineage>
</organism>
<dbReference type="CDD" id="cd03442">
    <property type="entry name" value="BFIT_BACH"/>
    <property type="match status" value="1"/>
</dbReference>
<dbReference type="EMBL" id="BAABFC010000022">
    <property type="protein sequence ID" value="GAA4502927.1"/>
    <property type="molecule type" value="Genomic_DNA"/>
</dbReference>
<dbReference type="GO" id="GO:0016787">
    <property type="term" value="F:hydrolase activity"/>
    <property type="evidence" value="ECO:0007669"/>
    <property type="project" value="UniProtKB-KW"/>
</dbReference>
<dbReference type="NCBIfam" id="NF007970">
    <property type="entry name" value="PRK10694.1"/>
    <property type="match status" value="1"/>
</dbReference>
<evidence type="ECO:0000313" key="6">
    <source>
        <dbReference type="Proteomes" id="UP001501321"/>
    </source>
</evidence>
<name>A0ABP8QL96_9GAMM</name>
<evidence type="ECO:0000256" key="2">
    <source>
        <dbReference type="ARBA" id="ARBA00022801"/>
    </source>
</evidence>
<dbReference type="InterPro" id="IPR006683">
    <property type="entry name" value="Thioestr_dom"/>
</dbReference>
<feature type="domain" description="HotDog ACOT-type" evidence="4">
    <location>
        <begin position="6"/>
        <end position="121"/>
    </location>
</feature>
<dbReference type="InterPro" id="IPR033120">
    <property type="entry name" value="HOTDOG_ACOT"/>
</dbReference>
<proteinExistence type="inferred from homology"/>
<comment type="caution">
    <text evidence="5">The sequence shown here is derived from an EMBL/GenBank/DDBJ whole genome shotgun (WGS) entry which is preliminary data.</text>
</comment>
<dbReference type="PROSITE" id="PS51770">
    <property type="entry name" value="HOTDOG_ACOT"/>
    <property type="match status" value="1"/>
</dbReference>
<sequence length="150" mass="16342">MSEERPEGTLLLRTLAMPADTNPSGDIFGGWLMSQMDMGGAILAKELARGRVVTIAVDGMTFHRPVAVGDVVCCYGRCIHVGRSSLKVHLEVWVKLVAREPIGERYRVTEAVLTYVAVDPDGRPRAIPREDNPELQAALAQQADSPTACR</sequence>